<keyword evidence="4" id="KW-1003">Cell membrane</keyword>
<keyword evidence="6" id="KW-0812">Transmembrane</keyword>
<evidence type="ECO:0000256" key="5">
    <source>
        <dbReference type="ARBA" id="ARBA00022519"/>
    </source>
</evidence>
<dbReference type="PANTHER" id="PTHR38831">
    <property type="entry name" value="TYPE II SECRETION SYSTEM PROTEIN K"/>
    <property type="match status" value="1"/>
</dbReference>
<gene>
    <name evidence="11" type="primary">gspK</name>
    <name evidence="11" type="ORF">BWX89_01425</name>
</gene>
<evidence type="ECO:0000256" key="2">
    <source>
        <dbReference type="ARBA" id="ARBA00007246"/>
    </source>
</evidence>
<dbReference type="EMBL" id="MWDQ01000138">
    <property type="protein sequence ID" value="OQB72182.1"/>
    <property type="molecule type" value="Genomic_DNA"/>
</dbReference>
<keyword evidence="3" id="KW-0813">Transport</keyword>
<dbReference type="Pfam" id="PF21687">
    <property type="entry name" value="T2SSK_1st"/>
    <property type="match status" value="1"/>
</dbReference>
<dbReference type="PIRSF" id="PIRSF002786">
    <property type="entry name" value="XcpX"/>
    <property type="match status" value="1"/>
</dbReference>
<comment type="subcellular location">
    <subcellularLocation>
        <location evidence="1">Cell inner membrane</location>
    </subcellularLocation>
</comment>
<keyword evidence="5" id="KW-0997">Cell inner membrane</keyword>
<evidence type="ECO:0000256" key="9">
    <source>
        <dbReference type="ARBA" id="ARBA00023136"/>
    </source>
</evidence>
<dbReference type="PANTHER" id="PTHR38831:SF2">
    <property type="entry name" value="TYPE II SECRETION SYSTEM PROTEIN K"/>
    <property type="match status" value="1"/>
</dbReference>
<proteinExistence type="inferred from homology"/>
<evidence type="ECO:0000256" key="6">
    <source>
        <dbReference type="ARBA" id="ARBA00022692"/>
    </source>
</evidence>
<feature type="domain" description="T2SS protein K first SAM-like" evidence="10">
    <location>
        <begin position="95"/>
        <end position="185"/>
    </location>
</feature>
<dbReference type="GO" id="GO:0005886">
    <property type="term" value="C:plasma membrane"/>
    <property type="evidence" value="ECO:0007669"/>
    <property type="project" value="UniProtKB-SubCell"/>
</dbReference>
<dbReference type="Proteomes" id="UP000485562">
    <property type="component" value="Unassembled WGS sequence"/>
</dbReference>
<evidence type="ECO:0000256" key="1">
    <source>
        <dbReference type="ARBA" id="ARBA00004533"/>
    </source>
</evidence>
<evidence type="ECO:0000256" key="7">
    <source>
        <dbReference type="ARBA" id="ARBA00022927"/>
    </source>
</evidence>
<evidence type="ECO:0000259" key="10">
    <source>
        <dbReference type="Pfam" id="PF21687"/>
    </source>
</evidence>
<keyword evidence="9" id="KW-0472">Membrane</keyword>
<dbReference type="InterPro" id="IPR005628">
    <property type="entry name" value="GspK"/>
</dbReference>
<organism evidence="11">
    <name type="scientific">candidate division TA06 bacterium ADurb.Bin131</name>
    <dbReference type="NCBI Taxonomy" id="1852827"/>
    <lineage>
        <taxon>Bacteria</taxon>
        <taxon>Bacteria division TA06</taxon>
    </lineage>
</organism>
<keyword evidence="8" id="KW-1133">Transmembrane helix</keyword>
<evidence type="ECO:0000313" key="11">
    <source>
        <dbReference type="EMBL" id="OQB72182.1"/>
    </source>
</evidence>
<dbReference type="GO" id="GO:0009306">
    <property type="term" value="P:protein secretion"/>
    <property type="evidence" value="ECO:0007669"/>
    <property type="project" value="InterPro"/>
</dbReference>
<comment type="similarity">
    <text evidence="2">Belongs to the GSP K family.</text>
</comment>
<dbReference type="InterPro" id="IPR038072">
    <property type="entry name" value="GspK_central_sf"/>
</dbReference>
<reference evidence="11" key="1">
    <citation type="submission" date="2017-02" db="EMBL/GenBank/DDBJ databases">
        <title>Delving into the versatile metabolic prowess of the omnipresent phylum Bacteroidetes.</title>
        <authorList>
            <person name="Nobu M.K."/>
            <person name="Mei R."/>
            <person name="Narihiro T."/>
            <person name="Kuroda K."/>
            <person name="Liu W.-T."/>
        </authorList>
    </citation>
    <scope>NUCLEOTIDE SEQUENCE</scope>
    <source>
        <strain evidence="11">ADurb.Bin131</strain>
    </source>
</reference>
<keyword evidence="7" id="KW-0653">Protein transport</keyword>
<dbReference type="SUPFAM" id="SSF158544">
    <property type="entry name" value="GspK insert domain-like"/>
    <property type="match status" value="1"/>
</dbReference>
<protein>
    <submittedName>
        <fullName evidence="11">Type II secretion system protein K</fullName>
    </submittedName>
</protein>
<evidence type="ECO:0000256" key="3">
    <source>
        <dbReference type="ARBA" id="ARBA00022448"/>
    </source>
</evidence>
<dbReference type="Gene3D" id="1.10.40.60">
    <property type="entry name" value="EpsJ-like"/>
    <property type="match status" value="2"/>
</dbReference>
<comment type="caution">
    <text evidence="11">The sequence shown here is derived from an EMBL/GenBank/DDBJ whole genome shotgun (WGS) entry which is preliminary data.</text>
</comment>
<evidence type="ECO:0000256" key="8">
    <source>
        <dbReference type="ARBA" id="ARBA00022989"/>
    </source>
</evidence>
<sequence>MKNGFVLIITVAFLAILAANAFIFTEFVRLRSEVQYNQNFRFLADRVARTGISAGEIVLSLDKNSYDWFDDVWVKPKSLVFPEGSVEVTIEPLDARFNINSILNNDKSINTQSVNLFSNLLSVMGFPSSLLDTLLDWLDSDDFPRIFGAESEYYGTFNPPYKPANGPLGDVTELVFIKGFTPEILMSGEDRTGLSDLLTIFSDNKINVNIASPLILQMLGYSTDSVEKILNERELRPLSMNILMNIDRQTTSSLTRVIKFSSSFFCIRAVADCNGVMSTQFLIVQRTSSGIKRLKWERN</sequence>
<name>A0A1V6C5J8_UNCT6</name>
<accession>A0A1V6C5J8</accession>
<evidence type="ECO:0000256" key="4">
    <source>
        <dbReference type="ARBA" id="ARBA00022475"/>
    </source>
</evidence>
<dbReference type="InterPro" id="IPR049031">
    <property type="entry name" value="T2SSK_SAM-like_1st"/>
</dbReference>
<dbReference type="Gene3D" id="3.30.1300.30">
    <property type="entry name" value="GSPII I/J protein-like"/>
    <property type="match status" value="1"/>
</dbReference>
<dbReference type="AlphaFoldDB" id="A0A1V6C5J8"/>